<feature type="region of interest" description="Disordered" evidence="1">
    <location>
        <begin position="221"/>
        <end position="269"/>
    </location>
</feature>
<protein>
    <submittedName>
        <fullName evidence="2">Uncharacterized protein</fullName>
    </submittedName>
</protein>
<feature type="compositionally biased region" description="Polar residues" evidence="1">
    <location>
        <begin position="221"/>
        <end position="243"/>
    </location>
</feature>
<reference evidence="2" key="1">
    <citation type="submission" date="2014-09" db="EMBL/GenBank/DDBJ databases">
        <authorList>
            <person name="Magalhaes I.L.F."/>
            <person name="Oliveira U."/>
            <person name="Santos F.R."/>
            <person name="Vidigal T.H.D.A."/>
            <person name="Brescovit A.D."/>
            <person name="Santos A.J."/>
        </authorList>
    </citation>
    <scope>NUCLEOTIDE SEQUENCE</scope>
    <source>
        <tissue evidence="2">Shoot tissue taken approximately 20 cm above the soil surface</tissue>
    </source>
</reference>
<evidence type="ECO:0000256" key="1">
    <source>
        <dbReference type="SAM" id="MobiDB-lite"/>
    </source>
</evidence>
<accession>A0A0A9FLG7</accession>
<proteinExistence type="predicted"/>
<dbReference type="EMBL" id="GBRH01184041">
    <property type="protein sequence ID" value="JAE13855.1"/>
    <property type="molecule type" value="Transcribed_RNA"/>
</dbReference>
<dbReference type="AlphaFoldDB" id="A0A0A9FLG7"/>
<sequence>MAPPGFENFKSKWLPLPPRTPLAESTPSLVEAFAINTVGMMPERAAGSLPTLEAMDVEMDISPGLLPSLKSAEEGPLEQPLQGSSSLTVEAAPCSPDMPPPGFENYKPSWLPQPTLPPLAGTMYSLDVATTKGVAGTFAEKASSVLVLEPTDAETNPARNILPTLESGAGGSLQVPLPRPPSPTMQAAPCSPCMAPPGFENLKLQQLQLPSPPLAQTSYILQDSSATGASNVTSEEAPQSSPALQAMDVEMDAAPALPTPLESGARESL</sequence>
<organism evidence="2">
    <name type="scientific">Arundo donax</name>
    <name type="common">Giant reed</name>
    <name type="synonym">Donax arundinaceus</name>
    <dbReference type="NCBI Taxonomy" id="35708"/>
    <lineage>
        <taxon>Eukaryota</taxon>
        <taxon>Viridiplantae</taxon>
        <taxon>Streptophyta</taxon>
        <taxon>Embryophyta</taxon>
        <taxon>Tracheophyta</taxon>
        <taxon>Spermatophyta</taxon>
        <taxon>Magnoliopsida</taxon>
        <taxon>Liliopsida</taxon>
        <taxon>Poales</taxon>
        <taxon>Poaceae</taxon>
        <taxon>PACMAD clade</taxon>
        <taxon>Arundinoideae</taxon>
        <taxon>Arundineae</taxon>
        <taxon>Arundo</taxon>
    </lineage>
</organism>
<evidence type="ECO:0000313" key="2">
    <source>
        <dbReference type="EMBL" id="JAE13855.1"/>
    </source>
</evidence>
<name>A0A0A9FLG7_ARUDO</name>
<reference evidence="2" key="2">
    <citation type="journal article" date="2015" name="Data Brief">
        <title>Shoot transcriptome of the giant reed, Arundo donax.</title>
        <authorList>
            <person name="Barrero R.A."/>
            <person name="Guerrero F.D."/>
            <person name="Moolhuijzen P."/>
            <person name="Goolsby J.A."/>
            <person name="Tidwell J."/>
            <person name="Bellgard S.E."/>
            <person name="Bellgard M.I."/>
        </authorList>
    </citation>
    <scope>NUCLEOTIDE SEQUENCE</scope>
    <source>
        <tissue evidence="2">Shoot tissue taken approximately 20 cm above the soil surface</tissue>
    </source>
</reference>